<keyword evidence="1" id="KW-0762">Sugar transport</keyword>
<feature type="transmembrane region" description="Helical" evidence="2">
    <location>
        <begin position="21"/>
        <end position="41"/>
    </location>
</feature>
<keyword evidence="2" id="KW-0472">Membrane</keyword>
<feature type="transmembrane region" description="Helical" evidence="2">
    <location>
        <begin position="362"/>
        <end position="388"/>
    </location>
</feature>
<feature type="transmembrane region" description="Helical" evidence="2">
    <location>
        <begin position="299"/>
        <end position="317"/>
    </location>
</feature>
<dbReference type="SUPFAM" id="SSF103473">
    <property type="entry name" value="MFS general substrate transporter"/>
    <property type="match status" value="1"/>
</dbReference>
<protein>
    <submittedName>
        <fullName evidence="3">Sodium:solute symporter</fullName>
    </submittedName>
</protein>
<reference evidence="3 4" key="1">
    <citation type="submission" date="2015-07" db="EMBL/GenBank/DDBJ databases">
        <title>Lactobacillus korensis/26-25/ whole genome sequencing.</title>
        <authorList>
            <person name="Kim M.K."/>
            <person name="Im W.-T."/>
            <person name="Srinivasan S."/>
            <person name="Lee J.-J."/>
        </authorList>
    </citation>
    <scope>NUCLEOTIDE SEQUENCE [LARGE SCALE GENOMIC DNA]</scope>
    <source>
        <strain evidence="3 4">26-25</strain>
    </source>
</reference>
<feature type="transmembrane region" description="Helical" evidence="2">
    <location>
        <begin position="187"/>
        <end position="207"/>
    </location>
</feature>
<dbReference type="CDD" id="cd17332">
    <property type="entry name" value="MFS_MelB_like"/>
    <property type="match status" value="1"/>
</dbReference>
<dbReference type="InterPro" id="IPR036259">
    <property type="entry name" value="MFS_trans_sf"/>
</dbReference>
<evidence type="ECO:0000256" key="1">
    <source>
        <dbReference type="ARBA" id="ARBA00022597"/>
    </source>
</evidence>
<dbReference type="InterPro" id="IPR039672">
    <property type="entry name" value="MFS_2"/>
</dbReference>
<dbReference type="Pfam" id="PF13347">
    <property type="entry name" value="MFS_2"/>
    <property type="match status" value="1"/>
</dbReference>
<dbReference type="Proteomes" id="UP000036000">
    <property type="component" value="Chromosome"/>
</dbReference>
<dbReference type="EMBL" id="CP012033">
    <property type="protein sequence ID" value="AKP64806.1"/>
    <property type="molecule type" value="Genomic_DNA"/>
</dbReference>
<keyword evidence="2" id="KW-0812">Transmembrane</keyword>
<evidence type="ECO:0000313" key="4">
    <source>
        <dbReference type="Proteomes" id="UP000036000"/>
    </source>
</evidence>
<dbReference type="AlphaFoldDB" id="A0AAC8UUM8"/>
<feature type="transmembrane region" description="Helical" evidence="2">
    <location>
        <begin position="408"/>
        <end position="430"/>
    </location>
</feature>
<dbReference type="NCBIfam" id="TIGR00792">
    <property type="entry name" value="gph"/>
    <property type="match status" value="1"/>
</dbReference>
<dbReference type="GO" id="GO:0006814">
    <property type="term" value="P:sodium ion transport"/>
    <property type="evidence" value="ECO:0007669"/>
    <property type="project" value="InterPro"/>
</dbReference>
<accession>A0AAC8UUM8</accession>
<dbReference type="GO" id="GO:0015293">
    <property type="term" value="F:symporter activity"/>
    <property type="evidence" value="ECO:0007669"/>
    <property type="project" value="InterPro"/>
</dbReference>
<evidence type="ECO:0000313" key="3">
    <source>
        <dbReference type="EMBL" id="AKP64806.1"/>
    </source>
</evidence>
<feature type="transmembrane region" description="Helical" evidence="2">
    <location>
        <begin position="323"/>
        <end position="350"/>
    </location>
</feature>
<keyword evidence="2" id="KW-1133">Transmembrane helix</keyword>
<feature type="transmembrane region" description="Helical" evidence="2">
    <location>
        <begin position="228"/>
        <end position="249"/>
    </location>
</feature>
<dbReference type="PANTHER" id="PTHR11328:SF24">
    <property type="entry name" value="MAJOR FACILITATOR SUPERFAMILY (MFS) PROFILE DOMAIN-CONTAINING PROTEIN"/>
    <property type="match status" value="1"/>
</dbReference>
<feature type="transmembrane region" description="Helical" evidence="2">
    <location>
        <begin position="269"/>
        <end position="287"/>
    </location>
</feature>
<keyword evidence="1" id="KW-0813">Transport</keyword>
<feature type="transmembrane region" description="Helical" evidence="2">
    <location>
        <begin position="118"/>
        <end position="142"/>
    </location>
</feature>
<sequence length="453" mass="49906">MENVESSSQKLSWRERISYASLDFSGQLIFNVISAYLLYFFTDVAEIPVATAGVILLIARVFDGVDAPIWGSLIDITHSKYGRARPYFLWMATPFAVMGVLTFWAPQIPMKQRIIYCAITYIITGISYTGINTPLTTVLPLLTPDPQERLTLNSIRLAGSNLGVLLTNVLTLPLIALLGGGNDVVGFRWTMIIFASIFWILTIFAFSNIRERVKPTQSRVPIKMSVKAIRGNWPWIIIVLSNLIFWVALTIRSSTIVYYLTYNYGDKSLVPLVNGISFVQVAAVLFIPVFSKRFMQQHIWLVGLMLGVLGQAVIWLGGKSLTIIIIGWIIGNIGSGVAVSLPFALLGSAVDYGEWKSGINAAGLLTAIGSSFCIKIGSGIGGALPAWIMSMFGYVANRTQTAHSLFGISLAFNGMTIVMFLLAMVPLVFYGKYEKMQRRITADLKQQRAQDAA</sequence>
<dbReference type="Gene3D" id="1.20.1250.20">
    <property type="entry name" value="MFS general substrate transporter like domains"/>
    <property type="match status" value="1"/>
</dbReference>
<dbReference type="GO" id="GO:0005886">
    <property type="term" value="C:plasma membrane"/>
    <property type="evidence" value="ECO:0007669"/>
    <property type="project" value="TreeGrafter"/>
</dbReference>
<feature type="transmembrane region" description="Helical" evidence="2">
    <location>
        <begin position="162"/>
        <end position="181"/>
    </location>
</feature>
<gene>
    <name evidence="3" type="ORF">ABN16_07215</name>
</gene>
<name>A0AAC8UUM8_9LACO</name>
<feature type="transmembrane region" description="Helical" evidence="2">
    <location>
        <begin position="87"/>
        <end position="106"/>
    </location>
</feature>
<dbReference type="InterPro" id="IPR001927">
    <property type="entry name" value="Na/Gal_symport"/>
</dbReference>
<feature type="transmembrane region" description="Helical" evidence="2">
    <location>
        <begin position="47"/>
        <end position="66"/>
    </location>
</feature>
<dbReference type="RefSeq" id="WP_048734358.1">
    <property type="nucleotide sequence ID" value="NZ_CP012033.1"/>
</dbReference>
<dbReference type="PANTHER" id="PTHR11328">
    <property type="entry name" value="MAJOR FACILITATOR SUPERFAMILY DOMAIN-CONTAINING PROTEIN"/>
    <property type="match status" value="1"/>
</dbReference>
<proteinExistence type="predicted"/>
<keyword evidence="4" id="KW-1185">Reference proteome</keyword>
<dbReference type="GO" id="GO:0008643">
    <property type="term" value="P:carbohydrate transport"/>
    <property type="evidence" value="ECO:0007669"/>
    <property type="project" value="InterPro"/>
</dbReference>
<organism evidence="3 4">
    <name type="scientific">Levilactobacillus koreensis</name>
    <dbReference type="NCBI Taxonomy" id="637971"/>
    <lineage>
        <taxon>Bacteria</taxon>
        <taxon>Bacillati</taxon>
        <taxon>Bacillota</taxon>
        <taxon>Bacilli</taxon>
        <taxon>Lactobacillales</taxon>
        <taxon>Lactobacillaceae</taxon>
        <taxon>Levilactobacillus</taxon>
    </lineage>
</organism>
<evidence type="ECO:0000256" key="2">
    <source>
        <dbReference type="SAM" id="Phobius"/>
    </source>
</evidence>
<dbReference type="KEGG" id="lko:ABN16_07215"/>